<proteinExistence type="predicted"/>
<evidence type="ECO:0000313" key="3">
    <source>
        <dbReference type="Proteomes" id="UP000548978"/>
    </source>
</evidence>
<sequence>MAMARILVVGVAAAFASAISGCDFRSPDADVGRQIEVLADRTQGAEDRMIRMSALRLGPWDEILVYEPYSSPDLPRASPWMQARFDRIGIDRNDGITAVALIRDGRVVDVGEVRRDRADLVEVDRLKPTECLRLDDGWPEATKIAC</sequence>
<accession>A0A7W9E7B7</accession>
<keyword evidence="1" id="KW-0732">Signal</keyword>
<keyword evidence="3" id="KW-1185">Reference proteome</keyword>
<dbReference type="EMBL" id="JACIJB010000005">
    <property type="protein sequence ID" value="MBB5660801.1"/>
    <property type="molecule type" value="Genomic_DNA"/>
</dbReference>
<name>A0A7W9E7B7_9CAUL</name>
<comment type="caution">
    <text evidence="2">The sequence shown here is derived from an EMBL/GenBank/DDBJ whole genome shotgun (WGS) entry which is preliminary data.</text>
</comment>
<feature type="signal peptide" evidence="1">
    <location>
        <begin position="1"/>
        <end position="16"/>
    </location>
</feature>
<dbReference type="Proteomes" id="UP000548978">
    <property type="component" value="Unassembled WGS sequence"/>
</dbReference>
<protein>
    <recommendedName>
        <fullName evidence="4">Lipoprotein</fullName>
    </recommendedName>
</protein>
<dbReference type="PROSITE" id="PS51257">
    <property type="entry name" value="PROKAR_LIPOPROTEIN"/>
    <property type="match status" value="1"/>
</dbReference>
<reference evidence="2 3" key="1">
    <citation type="submission" date="2020-08" db="EMBL/GenBank/DDBJ databases">
        <title>Genomic Encyclopedia of Type Strains, Phase IV (KMG-IV): sequencing the most valuable type-strain genomes for metagenomic binning, comparative biology and taxonomic classification.</title>
        <authorList>
            <person name="Goeker M."/>
        </authorList>
    </citation>
    <scope>NUCLEOTIDE SEQUENCE [LARGE SCALE GENOMIC DNA]</scope>
    <source>
        <strain evidence="2 3">DSM 24448</strain>
    </source>
</reference>
<evidence type="ECO:0000256" key="1">
    <source>
        <dbReference type="SAM" id="SignalP"/>
    </source>
</evidence>
<dbReference type="RefSeq" id="WP_123288051.1">
    <property type="nucleotide sequence ID" value="NZ_JACIJB010000005.1"/>
</dbReference>
<evidence type="ECO:0000313" key="2">
    <source>
        <dbReference type="EMBL" id="MBB5660801.1"/>
    </source>
</evidence>
<evidence type="ECO:0008006" key="4">
    <source>
        <dbReference type="Google" id="ProtNLM"/>
    </source>
</evidence>
<feature type="chain" id="PRO_5031453143" description="Lipoprotein" evidence="1">
    <location>
        <begin position="17"/>
        <end position="146"/>
    </location>
</feature>
<dbReference type="AlphaFoldDB" id="A0A7W9E7B7"/>
<gene>
    <name evidence="2" type="ORF">FHS65_001552</name>
</gene>
<organism evidence="2 3">
    <name type="scientific">Brevundimonas halotolerans</name>
    <dbReference type="NCBI Taxonomy" id="69670"/>
    <lineage>
        <taxon>Bacteria</taxon>
        <taxon>Pseudomonadati</taxon>
        <taxon>Pseudomonadota</taxon>
        <taxon>Alphaproteobacteria</taxon>
        <taxon>Caulobacterales</taxon>
        <taxon>Caulobacteraceae</taxon>
        <taxon>Brevundimonas</taxon>
    </lineage>
</organism>